<keyword evidence="1" id="KW-0472">Membrane</keyword>
<gene>
    <name evidence="3" type="ORF">P174DRAFT_506685</name>
</gene>
<dbReference type="STRING" id="1392255.A0A2I1C0H8"/>
<dbReference type="Proteomes" id="UP000234474">
    <property type="component" value="Unassembled WGS sequence"/>
</dbReference>
<name>A0A2I1C0H8_ASPN1</name>
<protein>
    <submittedName>
        <fullName evidence="3">Uncharacterized protein</fullName>
    </submittedName>
</protein>
<organism evidence="3 4">
    <name type="scientific">Aspergillus novofumigatus (strain IBT 16806)</name>
    <dbReference type="NCBI Taxonomy" id="1392255"/>
    <lineage>
        <taxon>Eukaryota</taxon>
        <taxon>Fungi</taxon>
        <taxon>Dikarya</taxon>
        <taxon>Ascomycota</taxon>
        <taxon>Pezizomycotina</taxon>
        <taxon>Eurotiomycetes</taxon>
        <taxon>Eurotiomycetidae</taxon>
        <taxon>Eurotiales</taxon>
        <taxon>Aspergillaceae</taxon>
        <taxon>Aspergillus</taxon>
        <taxon>Aspergillus subgen. Fumigati</taxon>
    </lineage>
</organism>
<feature type="signal peptide" evidence="2">
    <location>
        <begin position="1"/>
        <end position="18"/>
    </location>
</feature>
<dbReference type="AlphaFoldDB" id="A0A2I1C0H8"/>
<evidence type="ECO:0000256" key="2">
    <source>
        <dbReference type="SAM" id="SignalP"/>
    </source>
</evidence>
<sequence>MRLLWLLLAWLAFGEVYAQSKCGIEIVDGSSSSSSIKRSVGFLRLERNVTWPATSTTALAKRMQLPGSLESLGEFYEKELPKISKPIATRDEAPEATWMSAAILQEFGRLRRKEWSTGLEGLKGCTTLYIISRKAVYATHWWENVSFDPDDEWRDPPTQTDAELFQLTVTDMLRDGGRYHRKLDADLIEDDYIRAYLIRPAKPFRQLEDPNAADYTIQWNQIRDTVGELVPTLQDQSRWTDIAYETVKEDDELFIGNTVRGRNLFKYDRAQDIGGAKRSNGLCCGLKARSTMRTNGEPYTGSGVIKCLRWSILYIYIYDSLLPVAAIFFPAIGLLLCLSLSYTIRCSGRSLYHTSKQSGKDAET</sequence>
<proteinExistence type="predicted"/>
<keyword evidence="1" id="KW-1133">Transmembrane helix</keyword>
<keyword evidence="2" id="KW-0732">Signal</keyword>
<keyword evidence="4" id="KW-1185">Reference proteome</keyword>
<dbReference type="GeneID" id="36538658"/>
<dbReference type="EMBL" id="MSZS01000007">
    <property type="protein sequence ID" value="PKX91138.1"/>
    <property type="molecule type" value="Genomic_DNA"/>
</dbReference>
<reference evidence="4" key="1">
    <citation type="journal article" date="2018" name="Proc. Natl. Acad. Sci. U.S.A.">
        <title>Linking secondary metabolites to gene clusters through genome sequencing of six diverse Aspergillus species.</title>
        <authorList>
            <person name="Kaerboelling I."/>
            <person name="Vesth T.C."/>
            <person name="Frisvad J.C."/>
            <person name="Nybo J.L."/>
            <person name="Theobald S."/>
            <person name="Kuo A."/>
            <person name="Bowyer P."/>
            <person name="Matsuda Y."/>
            <person name="Mondo S."/>
            <person name="Lyhne E.K."/>
            <person name="Kogle M.E."/>
            <person name="Clum A."/>
            <person name="Lipzen A."/>
            <person name="Salamov A."/>
            <person name="Ngan C.Y."/>
            <person name="Daum C."/>
            <person name="Chiniquy J."/>
            <person name="Barry K."/>
            <person name="LaButti K."/>
            <person name="Haridas S."/>
            <person name="Simmons B.A."/>
            <person name="Magnuson J.K."/>
            <person name="Mortensen U.H."/>
            <person name="Larsen T.O."/>
            <person name="Grigoriev I.V."/>
            <person name="Baker S.E."/>
            <person name="Andersen M.R."/>
        </authorList>
    </citation>
    <scope>NUCLEOTIDE SEQUENCE [LARGE SCALE GENOMIC DNA]</scope>
    <source>
        <strain evidence="4">IBT 16806</strain>
    </source>
</reference>
<evidence type="ECO:0000256" key="1">
    <source>
        <dbReference type="SAM" id="Phobius"/>
    </source>
</evidence>
<dbReference type="RefSeq" id="XP_024679733.1">
    <property type="nucleotide sequence ID" value="XM_024831321.1"/>
</dbReference>
<dbReference type="VEuPathDB" id="FungiDB:P174DRAFT_506685"/>
<evidence type="ECO:0000313" key="4">
    <source>
        <dbReference type="Proteomes" id="UP000234474"/>
    </source>
</evidence>
<accession>A0A2I1C0H8</accession>
<comment type="caution">
    <text evidence="3">The sequence shown here is derived from an EMBL/GenBank/DDBJ whole genome shotgun (WGS) entry which is preliminary data.</text>
</comment>
<keyword evidence="1" id="KW-0812">Transmembrane</keyword>
<feature type="transmembrane region" description="Helical" evidence="1">
    <location>
        <begin position="321"/>
        <end position="344"/>
    </location>
</feature>
<dbReference type="OrthoDB" id="3886018at2759"/>
<evidence type="ECO:0000313" key="3">
    <source>
        <dbReference type="EMBL" id="PKX91138.1"/>
    </source>
</evidence>
<feature type="chain" id="PRO_5014158613" evidence="2">
    <location>
        <begin position="19"/>
        <end position="364"/>
    </location>
</feature>